<dbReference type="PROSITE" id="PS50821">
    <property type="entry name" value="PAZ"/>
    <property type="match status" value="1"/>
</dbReference>
<comment type="caution">
    <text evidence="2">The sequence shown here is derived from an EMBL/GenBank/DDBJ whole genome shotgun (WGS) entry which is preliminary data.</text>
</comment>
<dbReference type="Proteomes" id="UP000631114">
    <property type="component" value="Unassembled WGS sequence"/>
</dbReference>
<keyword evidence="3" id="KW-1185">Reference proteome</keyword>
<proteinExistence type="predicted"/>
<name>A0A835M9J1_9MAGN</name>
<gene>
    <name evidence="2" type="ORF">IFM89_012030</name>
</gene>
<dbReference type="Pfam" id="PF02170">
    <property type="entry name" value="PAZ"/>
    <property type="match status" value="1"/>
</dbReference>
<dbReference type="PANTHER" id="PTHR22891">
    <property type="entry name" value="EUKARYOTIC TRANSLATION INITIATION FACTOR 2C"/>
    <property type="match status" value="1"/>
</dbReference>
<dbReference type="GO" id="GO:0003723">
    <property type="term" value="F:RNA binding"/>
    <property type="evidence" value="ECO:0007669"/>
    <property type="project" value="InterPro"/>
</dbReference>
<reference evidence="2 3" key="1">
    <citation type="submission" date="2020-10" db="EMBL/GenBank/DDBJ databases">
        <title>The Coptis chinensis genome and diversification of protoberbering-type alkaloids.</title>
        <authorList>
            <person name="Wang B."/>
            <person name="Shu S."/>
            <person name="Song C."/>
            <person name="Liu Y."/>
        </authorList>
    </citation>
    <scope>NUCLEOTIDE SEQUENCE [LARGE SCALE GENOMIC DNA]</scope>
    <source>
        <strain evidence="2">HL-2020</strain>
        <tissue evidence="2">Leaf</tissue>
    </source>
</reference>
<dbReference type="InterPro" id="IPR003100">
    <property type="entry name" value="PAZ_dom"/>
</dbReference>
<dbReference type="OrthoDB" id="1727941at2759"/>
<evidence type="ECO:0000313" key="2">
    <source>
        <dbReference type="EMBL" id="KAF9624608.1"/>
    </source>
</evidence>
<organism evidence="2 3">
    <name type="scientific">Coptis chinensis</name>
    <dbReference type="NCBI Taxonomy" id="261450"/>
    <lineage>
        <taxon>Eukaryota</taxon>
        <taxon>Viridiplantae</taxon>
        <taxon>Streptophyta</taxon>
        <taxon>Embryophyta</taxon>
        <taxon>Tracheophyta</taxon>
        <taxon>Spermatophyta</taxon>
        <taxon>Magnoliopsida</taxon>
        <taxon>Ranunculales</taxon>
        <taxon>Ranunculaceae</taxon>
        <taxon>Coptidoideae</taxon>
        <taxon>Coptis</taxon>
    </lineage>
</organism>
<feature type="domain" description="PAZ" evidence="1">
    <location>
        <begin position="7"/>
        <end position="119"/>
    </location>
</feature>
<dbReference type="InterPro" id="IPR036085">
    <property type="entry name" value="PAZ_dom_sf"/>
</dbReference>
<dbReference type="EMBL" id="JADFTS010000001">
    <property type="protein sequence ID" value="KAF9624608.1"/>
    <property type="molecule type" value="Genomic_DNA"/>
</dbReference>
<accession>A0A835M9J1</accession>
<dbReference type="AlphaFoldDB" id="A0A835M9J1"/>
<protein>
    <recommendedName>
        <fullName evidence="1">PAZ domain-containing protein</fullName>
    </recommendedName>
</protein>
<evidence type="ECO:0000313" key="3">
    <source>
        <dbReference type="Proteomes" id="UP000631114"/>
    </source>
</evidence>
<evidence type="ECO:0000259" key="1">
    <source>
        <dbReference type="PROSITE" id="PS50821"/>
    </source>
</evidence>
<dbReference type="Gene3D" id="2.170.260.10">
    <property type="entry name" value="paz domain"/>
    <property type="match status" value="1"/>
</dbReference>
<dbReference type="SUPFAM" id="SSF101690">
    <property type="entry name" value="PAZ domain"/>
    <property type="match status" value="1"/>
</dbReference>
<dbReference type="CDD" id="cd02846">
    <property type="entry name" value="PAZ_argonaute_like"/>
    <property type="match status" value="1"/>
</dbReference>
<sequence>MIVQPGPIVDFLIANQNVRDPYQIDWAKAKRTLKNLRIKASPSNMENKITGLSELPCNQQTFSLKQRRDENGDESAEVTVTVYDYFVKHRNIELRFSSNLSCINVGKPKKPTYIPLEVN</sequence>